<dbReference type="GO" id="GO:0070297">
    <property type="term" value="P:regulation of phosphorelay signal transduction system"/>
    <property type="evidence" value="ECO:0007669"/>
    <property type="project" value="TreeGrafter"/>
</dbReference>
<dbReference type="STRING" id="83784.SAMN05192564_106112"/>
<dbReference type="EMBL" id="FNRQ01000006">
    <property type="protein sequence ID" value="SEB10134.1"/>
    <property type="molecule type" value="Genomic_DNA"/>
</dbReference>
<dbReference type="InterPro" id="IPR029033">
    <property type="entry name" value="His_PPase_superfam"/>
</dbReference>
<dbReference type="SUPFAM" id="SSF53254">
    <property type="entry name" value="Phosphoglycerate mutase-like"/>
    <property type="match status" value="1"/>
</dbReference>
<evidence type="ECO:0000313" key="3">
    <source>
        <dbReference type="Proteomes" id="UP000198638"/>
    </source>
</evidence>
<protein>
    <submittedName>
        <fullName evidence="2">Probable phosphoglycerate mutase</fullName>
    </submittedName>
</protein>
<accession>A0A1H4GKN1</accession>
<dbReference type="Pfam" id="PF00300">
    <property type="entry name" value="His_Phos_1"/>
    <property type="match status" value="1"/>
</dbReference>
<dbReference type="InterPro" id="IPR013078">
    <property type="entry name" value="His_Pase_superF_clade-1"/>
</dbReference>
<dbReference type="Gene3D" id="3.40.50.1240">
    <property type="entry name" value="Phosphoglycerate mutase-like"/>
    <property type="match status" value="1"/>
</dbReference>
<dbReference type="PANTHER" id="PTHR48100">
    <property type="entry name" value="BROAD-SPECIFICITY PHOSPHATASE YOR283W-RELATED"/>
    <property type="match status" value="1"/>
</dbReference>
<evidence type="ECO:0000256" key="1">
    <source>
        <dbReference type="PIRSR" id="PIRSR613078-2"/>
    </source>
</evidence>
<dbReference type="SMART" id="SM00855">
    <property type="entry name" value="PGAM"/>
    <property type="match status" value="1"/>
</dbReference>
<dbReference type="InterPro" id="IPR050275">
    <property type="entry name" value="PGM_Phosphatase"/>
</dbReference>
<dbReference type="GO" id="GO:0101006">
    <property type="term" value="F:protein histidine phosphatase activity"/>
    <property type="evidence" value="ECO:0007669"/>
    <property type="project" value="TreeGrafter"/>
</dbReference>
<dbReference type="Proteomes" id="UP000198638">
    <property type="component" value="Unassembled WGS sequence"/>
</dbReference>
<organism evidence="2 3">
    <name type="scientific">Paraburkholderia sartisoli</name>
    <dbReference type="NCBI Taxonomy" id="83784"/>
    <lineage>
        <taxon>Bacteria</taxon>
        <taxon>Pseudomonadati</taxon>
        <taxon>Pseudomonadota</taxon>
        <taxon>Betaproteobacteria</taxon>
        <taxon>Burkholderiales</taxon>
        <taxon>Burkholderiaceae</taxon>
        <taxon>Paraburkholderia</taxon>
    </lineage>
</organism>
<keyword evidence="3" id="KW-1185">Reference proteome</keyword>
<reference evidence="3" key="1">
    <citation type="submission" date="2016-10" db="EMBL/GenBank/DDBJ databases">
        <authorList>
            <person name="Varghese N."/>
            <person name="Submissions S."/>
        </authorList>
    </citation>
    <scope>NUCLEOTIDE SEQUENCE [LARGE SCALE GENOMIC DNA]</scope>
    <source>
        <strain evidence="3">LMG 24000</strain>
    </source>
</reference>
<dbReference type="PANTHER" id="PTHR48100:SF15">
    <property type="entry name" value="SEDOHEPTULOSE 1,7-BISPHOSPHATASE"/>
    <property type="match status" value="1"/>
</dbReference>
<sequence>MNTATATQQRHEGQVELWLVRHGETAWSLSGQHTGRTDIPLTERGHSQAHQLAPLLAAQPFDRVLTSPMSRAIETCREAGLGERAEVEPELHEWDYGIYEGRTTPGIRETVPGWSVWDSPMPEGESLEQIEARARALIARLLTMRGRIALFSHAHFLRVLGGCWMGDSAALGAHLVLDTASISILGFDRDVRALRQWNLRCSEAG</sequence>
<dbReference type="OrthoDB" id="9781415at2"/>
<dbReference type="RefSeq" id="WP_090535411.1">
    <property type="nucleotide sequence ID" value="NZ_FNRQ01000006.1"/>
</dbReference>
<gene>
    <name evidence="2" type="ORF">SAMN05192564_106112</name>
</gene>
<feature type="binding site" evidence="1">
    <location>
        <begin position="34"/>
        <end position="35"/>
    </location>
    <ligand>
        <name>substrate</name>
    </ligand>
</feature>
<feature type="binding site" evidence="1">
    <location>
        <position position="71"/>
    </location>
    <ligand>
        <name>substrate</name>
    </ligand>
</feature>
<dbReference type="CDD" id="cd07067">
    <property type="entry name" value="HP_PGM_like"/>
    <property type="match status" value="1"/>
</dbReference>
<dbReference type="AlphaFoldDB" id="A0A1H4GKN1"/>
<name>A0A1H4GKN1_9BURK</name>
<evidence type="ECO:0000313" key="2">
    <source>
        <dbReference type="EMBL" id="SEB10134.1"/>
    </source>
</evidence>
<proteinExistence type="predicted"/>